<accession>A0ABW5NK50</accession>
<organism evidence="2 3">
    <name type="scientific">Sphingobacterium corticis</name>
    <dbReference type="NCBI Taxonomy" id="1812823"/>
    <lineage>
        <taxon>Bacteria</taxon>
        <taxon>Pseudomonadati</taxon>
        <taxon>Bacteroidota</taxon>
        <taxon>Sphingobacteriia</taxon>
        <taxon>Sphingobacteriales</taxon>
        <taxon>Sphingobacteriaceae</taxon>
        <taxon>Sphingobacterium</taxon>
    </lineage>
</organism>
<proteinExistence type="predicted"/>
<sequence length="80" mass="9190">MAFILLQASTFGSVIGLLISLAFALAIFLLFRSIFLWYWKVDKILENQQKQIDQQKTIIDGLAGLYNLLESAQSEYFKNK</sequence>
<name>A0ABW5NK50_9SPHI</name>
<reference evidence="3" key="1">
    <citation type="journal article" date="2019" name="Int. J. Syst. Evol. Microbiol.">
        <title>The Global Catalogue of Microorganisms (GCM) 10K type strain sequencing project: providing services to taxonomists for standard genome sequencing and annotation.</title>
        <authorList>
            <consortium name="The Broad Institute Genomics Platform"/>
            <consortium name="The Broad Institute Genome Sequencing Center for Infectious Disease"/>
            <person name="Wu L."/>
            <person name="Ma J."/>
        </authorList>
    </citation>
    <scope>NUCLEOTIDE SEQUENCE [LARGE SCALE GENOMIC DNA]</scope>
    <source>
        <strain evidence="3">KCTC 42248</strain>
    </source>
</reference>
<evidence type="ECO:0000313" key="3">
    <source>
        <dbReference type="Proteomes" id="UP001597393"/>
    </source>
</evidence>
<evidence type="ECO:0000256" key="1">
    <source>
        <dbReference type="SAM" id="Phobius"/>
    </source>
</evidence>
<dbReference type="RefSeq" id="WP_380869426.1">
    <property type="nucleotide sequence ID" value="NZ_JBHUMA010000006.1"/>
</dbReference>
<evidence type="ECO:0000313" key="2">
    <source>
        <dbReference type="EMBL" id="MFD2599300.1"/>
    </source>
</evidence>
<dbReference type="EMBL" id="JBHUMA010000006">
    <property type="protein sequence ID" value="MFD2599300.1"/>
    <property type="molecule type" value="Genomic_DNA"/>
</dbReference>
<comment type="caution">
    <text evidence="2">The sequence shown here is derived from an EMBL/GenBank/DDBJ whole genome shotgun (WGS) entry which is preliminary data.</text>
</comment>
<gene>
    <name evidence="2" type="ORF">ACFSQ3_10070</name>
</gene>
<keyword evidence="1" id="KW-0472">Membrane</keyword>
<keyword evidence="1" id="KW-1133">Transmembrane helix</keyword>
<protein>
    <submittedName>
        <fullName evidence="2">Uncharacterized protein</fullName>
    </submittedName>
</protein>
<keyword evidence="3" id="KW-1185">Reference proteome</keyword>
<dbReference type="Proteomes" id="UP001597393">
    <property type="component" value="Unassembled WGS sequence"/>
</dbReference>
<keyword evidence="1" id="KW-0812">Transmembrane</keyword>
<feature type="transmembrane region" description="Helical" evidence="1">
    <location>
        <begin position="15"/>
        <end position="39"/>
    </location>
</feature>